<proteinExistence type="predicted"/>
<sequence>MLRILSLFMADLHGTSNNNDIVSISTTGSGKSPTFWILLFIPEAVQIVITPLDILRRQNVETLGKVGIQAIMIIAELSTAENFQVRITSAEIEVNGQLRDAVVK</sequence>
<dbReference type="EMBL" id="KN838562">
    <property type="protein sequence ID" value="KIK05190.1"/>
    <property type="molecule type" value="Genomic_DNA"/>
</dbReference>
<evidence type="ECO:0000313" key="2">
    <source>
        <dbReference type="Proteomes" id="UP000054477"/>
    </source>
</evidence>
<dbReference type="Gene3D" id="3.40.50.300">
    <property type="entry name" value="P-loop containing nucleotide triphosphate hydrolases"/>
    <property type="match status" value="1"/>
</dbReference>
<dbReference type="Proteomes" id="UP000054477">
    <property type="component" value="Unassembled WGS sequence"/>
</dbReference>
<gene>
    <name evidence="1" type="ORF">K443DRAFT_4029</name>
</gene>
<reference evidence="1 2" key="1">
    <citation type="submission" date="2014-04" db="EMBL/GenBank/DDBJ databases">
        <authorList>
            <consortium name="DOE Joint Genome Institute"/>
            <person name="Kuo A."/>
            <person name="Kohler A."/>
            <person name="Nagy L.G."/>
            <person name="Floudas D."/>
            <person name="Copeland A."/>
            <person name="Barry K.W."/>
            <person name="Cichocki N."/>
            <person name="Veneault-Fourrey C."/>
            <person name="LaButti K."/>
            <person name="Lindquist E.A."/>
            <person name="Lipzen A."/>
            <person name="Lundell T."/>
            <person name="Morin E."/>
            <person name="Murat C."/>
            <person name="Sun H."/>
            <person name="Tunlid A."/>
            <person name="Henrissat B."/>
            <person name="Grigoriev I.V."/>
            <person name="Hibbett D.S."/>
            <person name="Martin F."/>
            <person name="Nordberg H.P."/>
            <person name="Cantor M.N."/>
            <person name="Hua S.X."/>
        </authorList>
    </citation>
    <scope>NUCLEOTIDE SEQUENCE [LARGE SCALE GENOMIC DNA]</scope>
    <source>
        <strain evidence="1 2">LaAM-08-1</strain>
    </source>
</reference>
<dbReference type="AlphaFoldDB" id="A0A0C9WZG0"/>
<evidence type="ECO:0000313" key="1">
    <source>
        <dbReference type="EMBL" id="KIK05190.1"/>
    </source>
</evidence>
<evidence type="ECO:0008006" key="3">
    <source>
        <dbReference type="Google" id="ProtNLM"/>
    </source>
</evidence>
<dbReference type="STRING" id="1095629.A0A0C9WZG0"/>
<reference evidence="2" key="2">
    <citation type="submission" date="2015-01" db="EMBL/GenBank/DDBJ databases">
        <title>Evolutionary Origins and Diversification of the Mycorrhizal Mutualists.</title>
        <authorList>
            <consortium name="DOE Joint Genome Institute"/>
            <consortium name="Mycorrhizal Genomics Consortium"/>
            <person name="Kohler A."/>
            <person name="Kuo A."/>
            <person name="Nagy L.G."/>
            <person name="Floudas D."/>
            <person name="Copeland A."/>
            <person name="Barry K.W."/>
            <person name="Cichocki N."/>
            <person name="Veneault-Fourrey C."/>
            <person name="LaButti K."/>
            <person name="Lindquist E.A."/>
            <person name="Lipzen A."/>
            <person name="Lundell T."/>
            <person name="Morin E."/>
            <person name="Murat C."/>
            <person name="Riley R."/>
            <person name="Ohm R."/>
            <person name="Sun H."/>
            <person name="Tunlid A."/>
            <person name="Henrissat B."/>
            <person name="Grigoriev I.V."/>
            <person name="Hibbett D.S."/>
            <person name="Martin F."/>
        </authorList>
    </citation>
    <scope>NUCLEOTIDE SEQUENCE [LARGE SCALE GENOMIC DNA]</scope>
    <source>
        <strain evidence="2">LaAM-08-1</strain>
    </source>
</reference>
<organism evidence="1 2">
    <name type="scientific">Laccaria amethystina LaAM-08-1</name>
    <dbReference type="NCBI Taxonomy" id="1095629"/>
    <lineage>
        <taxon>Eukaryota</taxon>
        <taxon>Fungi</taxon>
        <taxon>Dikarya</taxon>
        <taxon>Basidiomycota</taxon>
        <taxon>Agaricomycotina</taxon>
        <taxon>Agaricomycetes</taxon>
        <taxon>Agaricomycetidae</taxon>
        <taxon>Agaricales</taxon>
        <taxon>Agaricineae</taxon>
        <taxon>Hydnangiaceae</taxon>
        <taxon>Laccaria</taxon>
    </lineage>
</organism>
<dbReference type="OrthoDB" id="10261556at2759"/>
<dbReference type="HOGENOM" id="CLU_2250573_0_0_1"/>
<dbReference type="InterPro" id="IPR027417">
    <property type="entry name" value="P-loop_NTPase"/>
</dbReference>
<dbReference type="SUPFAM" id="SSF52540">
    <property type="entry name" value="P-loop containing nucleoside triphosphate hydrolases"/>
    <property type="match status" value="1"/>
</dbReference>
<keyword evidence="2" id="KW-1185">Reference proteome</keyword>
<name>A0A0C9WZG0_9AGAR</name>
<protein>
    <recommendedName>
        <fullName evidence="3">DEAD/DEAH box helicase domain-containing protein</fullName>
    </recommendedName>
</protein>
<accession>A0A0C9WZG0</accession>